<dbReference type="Pfam" id="PF01765">
    <property type="entry name" value="RRF"/>
    <property type="match status" value="1"/>
</dbReference>
<evidence type="ECO:0000256" key="1">
    <source>
        <dbReference type="ARBA" id="ARBA00004496"/>
    </source>
</evidence>
<evidence type="ECO:0000256" key="3">
    <source>
        <dbReference type="ARBA" id="ARBA00022490"/>
    </source>
</evidence>
<name>A0A381V8A2_9ZZZZ</name>
<evidence type="ECO:0000256" key="5">
    <source>
        <dbReference type="SAM" id="Coils"/>
    </source>
</evidence>
<evidence type="ECO:0000313" key="7">
    <source>
        <dbReference type="EMBL" id="SVA35988.1"/>
    </source>
</evidence>
<organism evidence="7">
    <name type="scientific">marine metagenome</name>
    <dbReference type="NCBI Taxonomy" id="408172"/>
    <lineage>
        <taxon>unclassified sequences</taxon>
        <taxon>metagenomes</taxon>
        <taxon>ecological metagenomes</taxon>
    </lineage>
</organism>
<dbReference type="AlphaFoldDB" id="A0A381V8A2"/>
<sequence>MIKEIHNDADERMDKTLVALEDQFSKIRAGRAHPSLLEQIQVEYYGAIVPINQVSNISAEDSRTLKVAPWEKDMVAPIEKAIMAADLGLNPSSMGLIIRIPLPPLTEERRKELVKVVREEAEHARIAIRNIRRDAISDYRDLLKEKEVSEDEAHSAEENMQKITNQHINLVDKSLSDKENSLLEI</sequence>
<dbReference type="Gene3D" id="1.10.132.20">
    <property type="entry name" value="Ribosome-recycling factor"/>
    <property type="match status" value="1"/>
</dbReference>
<protein>
    <recommendedName>
        <fullName evidence="6">Ribosome recycling factor domain-containing protein</fullName>
    </recommendedName>
</protein>
<dbReference type="InterPro" id="IPR023584">
    <property type="entry name" value="Ribosome_recyc_fac_dom"/>
</dbReference>
<gene>
    <name evidence="7" type="ORF">METZ01_LOCUS88842</name>
</gene>
<feature type="coiled-coil region" evidence="5">
    <location>
        <begin position="139"/>
        <end position="166"/>
    </location>
</feature>
<reference evidence="7" key="1">
    <citation type="submission" date="2018-05" db="EMBL/GenBank/DDBJ databases">
        <authorList>
            <person name="Lanie J.A."/>
            <person name="Ng W.-L."/>
            <person name="Kazmierczak K.M."/>
            <person name="Andrzejewski T.M."/>
            <person name="Davidsen T.M."/>
            <person name="Wayne K.J."/>
            <person name="Tettelin H."/>
            <person name="Glass J.I."/>
            <person name="Rusch D."/>
            <person name="Podicherti R."/>
            <person name="Tsui H.-C.T."/>
            <person name="Winkler M.E."/>
        </authorList>
    </citation>
    <scope>NUCLEOTIDE SEQUENCE</scope>
</reference>
<accession>A0A381V8A2</accession>
<dbReference type="PANTHER" id="PTHR20982:SF3">
    <property type="entry name" value="MITOCHONDRIAL RIBOSOME RECYCLING FACTOR PSEUDO 1"/>
    <property type="match status" value="1"/>
</dbReference>
<dbReference type="GO" id="GO:0002184">
    <property type="term" value="P:cytoplasmic translational termination"/>
    <property type="evidence" value="ECO:0007669"/>
    <property type="project" value="TreeGrafter"/>
</dbReference>
<dbReference type="InterPro" id="IPR036191">
    <property type="entry name" value="RRF_sf"/>
</dbReference>
<dbReference type="SUPFAM" id="SSF55194">
    <property type="entry name" value="Ribosome recycling factor, RRF"/>
    <property type="match status" value="1"/>
</dbReference>
<proteinExistence type="inferred from homology"/>
<dbReference type="EMBL" id="UINC01007990">
    <property type="protein sequence ID" value="SVA35988.1"/>
    <property type="molecule type" value="Genomic_DNA"/>
</dbReference>
<dbReference type="PANTHER" id="PTHR20982">
    <property type="entry name" value="RIBOSOME RECYCLING FACTOR"/>
    <property type="match status" value="1"/>
</dbReference>
<dbReference type="HAMAP" id="MF_00040">
    <property type="entry name" value="RRF"/>
    <property type="match status" value="1"/>
</dbReference>
<keyword evidence="4" id="KW-0648">Protein biosynthesis</keyword>
<comment type="similarity">
    <text evidence="2">Belongs to the RRF family.</text>
</comment>
<dbReference type="InterPro" id="IPR002661">
    <property type="entry name" value="Ribosome_recyc_fac"/>
</dbReference>
<dbReference type="FunFam" id="3.30.1360.40:FF:000001">
    <property type="entry name" value="Ribosome-recycling factor"/>
    <property type="match status" value="1"/>
</dbReference>
<dbReference type="GO" id="GO:0005829">
    <property type="term" value="C:cytosol"/>
    <property type="evidence" value="ECO:0007669"/>
    <property type="project" value="GOC"/>
</dbReference>
<feature type="domain" description="Ribosome recycling factor" evidence="6">
    <location>
        <begin position="20"/>
        <end position="183"/>
    </location>
</feature>
<dbReference type="FunFam" id="1.10.132.20:FF:000001">
    <property type="entry name" value="Ribosome-recycling factor"/>
    <property type="match status" value="1"/>
</dbReference>
<evidence type="ECO:0000256" key="2">
    <source>
        <dbReference type="ARBA" id="ARBA00005912"/>
    </source>
</evidence>
<keyword evidence="3" id="KW-0963">Cytoplasm</keyword>
<comment type="subcellular location">
    <subcellularLocation>
        <location evidence="1">Cytoplasm</location>
    </subcellularLocation>
</comment>
<dbReference type="GO" id="GO:0043023">
    <property type="term" value="F:ribosomal large subunit binding"/>
    <property type="evidence" value="ECO:0007669"/>
    <property type="project" value="TreeGrafter"/>
</dbReference>
<evidence type="ECO:0000256" key="4">
    <source>
        <dbReference type="ARBA" id="ARBA00022917"/>
    </source>
</evidence>
<dbReference type="NCBIfam" id="TIGR00496">
    <property type="entry name" value="frr"/>
    <property type="match status" value="1"/>
</dbReference>
<evidence type="ECO:0000259" key="6">
    <source>
        <dbReference type="Pfam" id="PF01765"/>
    </source>
</evidence>
<keyword evidence="5" id="KW-0175">Coiled coil</keyword>
<dbReference type="CDD" id="cd00520">
    <property type="entry name" value="RRF"/>
    <property type="match status" value="1"/>
</dbReference>
<dbReference type="Gene3D" id="3.30.1360.40">
    <property type="match status" value="1"/>
</dbReference>